<proteinExistence type="predicted"/>
<dbReference type="EMBL" id="JAADYS010000955">
    <property type="protein sequence ID" value="KAF4465952.1"/>
    <property type="molecule type" value="Genomic_DNA"/>
</dbReference>
<sequence>MGYSIDSAEWPTGIHVPPAVKQLIERFYLLLDSTEPNVGDTLADEIFSDDGVAYFGANPFRGSDEIRRSRDGAWKVITSRKHEVLKVYAGNSDSSDLLFVAQVAMGLRNGVKVSGEFAGRLVIADGHSANPKLKLYQVWGDTSALREALSQDSA</sequence>
<dbReference type="OrthoDB" id="3468019at2759"/>
<organism evidence="1 2">
    <name type="scientific">Fusarium albosuccineum</name>
    <dbReference type="NCBI Taxonomy" id="1237068"/>
    <lineage>
        <taxon>Eukaryota</taxon>
        <taxon>Fungi</taxon>
        <taxon>Dikarya</taxon>
        <taxon>Ascomycota</taxon>
        <taxon>Pezizomycotina</taxon>
        <taxon>Sordariomycetes</taxon>
        <taxon>Hypocreomycetidae</taxon>
        <taxon>Hypocreales</taxon>
        <taxon>Nectriaceae</taxon>
        <taxon>Fusarium</taxon>
        <taxon>Fusarium decemcellulare species complex</taxon>
    </lineage>
</organism>
<dbReference type="SUPFAM" id="SSF54427">
    <property type="entry name" value="NTF2-like"/>
    <property type="match status" value="1"/>
</dbReference>
<evidence type="ECO:0000313" key="2">
    <source>
        <dbReference type="Proteomes" id="UP000554235"/>
    </source>
</evidence>
<gene>
    <name evidence="1" type="ORF">FALBO_7208</name>
</gene>
<protein>
    <submittedName>
        <fullName evidence="1">Type I inositol 145 trisphosphate 5 phosphatase 2</fullName>
    </submittedName>
</protein>
<dbReference type="Proteomes" id="UP000554235">
    <property type="component" value="Unassembled WGS sequence"/>
</dbReference>
<name>A0A8H4LAP3_9HYPO</name>
<accession>A0A8H4LAP3</accession>
<reference evidence="1 2" key="1">
    <citation type="submission" date="2020-01" db="EMBL/GenBank/DDBJ databases">
        <title>Identification and distribution of gene clusters putatively required for synthesis of sphingolipid metabolism inhibitors in phylogenetically diverse species of the filamentous fungus Fusarium.</title>
        <authorList>
            <person name="Kim H.-S."/>
            <person name="Busman M."/>
            <person name="Brown D.W."/>
            <person name="Divon H."/>
            <person name="Uhlig S."/>
            <person name="Proctor R.H."/>
        </authorList>
    </citation>
    <scope>NUCLEOTIDE SEQUENCE [LARGE SCALE GENOMIC DNA]</scope>
    <source>
        <strain evidence="1 2">NRRL 20459</strain>
    </source>
</reference>
<keyword evidence="2" id="KW-1185">Reference proteome</keyword>
<dbReference type="Gene3D" id="3.10.450.50">
    <property type="match status" value="1"/>
</dbReference>
<dbReference type="AlphaFoldDB" id="A0A8H4LAP3"/>
<dbReference type="InterPro" id="IPR032710">
    <property type="entry name" value="NTF2-like_dom_sf"/>
</dbReference>
<comment type="caution">
    <text evidence="1">The sequence shown here is derived from an EMBL/GenBank/DDBJ whole genome shotgun (WGS) entry which is preliminary data.</text>
</comment>
<evidence type="ECO:0000313" key="1">
    <source>
        <dbReference type="EMBL" id="KAF4465952.1"/>
    </source>
</evidence>